<feature type="compositionally biased region" description="Basic residues" evidence="2">
    <location>
        <begin position="39"/>
        <end position="48"/>
    </location>
</feature>
<accession>A0A409VTV6</accession>
<keyword evidence="1" id="KW-0175">Coiled coil</keyword>
<sequence length="1274" mass="138719">MSSTRRPAVPATAVAASPRPAERVLKPAYSDQSLEGGKKTRTVSHKSSYKMEPKKDSGRAASLSSGTHDVPIINISLQSNLPPTTTSPTAQVPTTNADEDAALADELDYITVNTPANSSPNVPARPDKASRILGIRHRKSMEPIPASARNSIVSTRSLREAPPLASHVPTLPLTSLYVVSGLPKSPHTWTLADPDSVMGLHHSESAVNRWWRPEVLGSTVSPGAGGGKKKKRGKGDEVLKGAGALSKQEVGKMLSKALKLSFTREVEIIASTLQPASTIHTFTFTLPAPNTPLAPTPSGDLLRASVLSSGDNRSSAATFAYPYSDDPFARPSSAYLGPPSLLGHGSHAASTGISSANPGDINPPSNTITYHGVCLTVWSHADAERSSAIRRTLEAGRSRKESAQSAVTARLKSLKADISGSASDTQDPTTQARRSAKKSSRGPWADAETDGETEADGAISESDFDVASTIGHGPGESTLFLPGDTVFWLPYALTLVSRHPVYDLMRDYLTLSWARFSKDVQSHTLQISKILAHPAPRAGDLIKLDASPKSDGSDSSLEVIARFPGGLDFGRGLVDINFTMWPLFKCLNIDNILTICEIALAPTGRVIFFSRYPAMLGIAVSTIKYLVELRGWNGIALPAVHSRDAKIYIDDPGPWIMGLATEARYSVRPAPEVCVCDLDINYLSCPSPPLNAISVKQQREKYRQRLLAAFEPHYHPDHSVPSEFKEAFPAGRFRPVCKIQAKRGASSAAVADQIKPPEWWHSTRIIQAFDSVLADRFKKPSFLKRISMFGTPKRPPQLTAAEQLIQHSIRKRATAFVDARDDLETKIGRLSRRLNFLMTESDLWRDKFVTFEQYAEKLSAEANQLRSKINKEQRETKRLSGLVSLTAAEKTKLQNQLRDTEKAHREAMLELERMKETMDKMEQERAEMVAEVEAQIERALASMAVELDDSDYASSRPHSRLSNASGSSSRRPSDAAKSRHLRSFGTDSTLAESYSDDLEHDQAGRETGTIVEDEEEEPSVSKKKRFSASDVDIPQDGMNAVDESISQKSDKIAQKVLEIQQKLESALASEGRAPAQWKSHSQRPPTRESGEESSDVGSTLSRPSRRKMHSKPSSVPRTRSGTMSSTRTSTPTIKGEDIKKVQQKAPFPAASSVESKTPTPTQDSFLDVDHEDQPYSEVPPSLSEADTALQKAVHVMNGQSASVGVTDDSDTDFQSAYSASPRGSYVENSDADGGNDFIPVLDKAVEENVEDRLSAPPKTRRERVSSTSTATLTR</sequence>
<dbReference type="GO" id="GO:0031410">
    <property type="term" value="C:cytoplasmic vesicle"/>
    <property type="evidence" value="ECO:0007669"/>
    <property type="project" value="TreeGrafter"/>
</dbReference>
<dbReference type="SMART" id="SM00799">
    <property type="entry name" value="DENN"/>
    <property type="match status" value="1"/>
</dbReference>
<dbReference type="Proteomes" id="UP000284706">
    <property type="component" value="Unassembled WGS sequence"/>
</dbReference>
<dbReference type="OrthoDB" id="6019893at2759"/>
<dbReference type="InterPro" id="IPR051696">
    <property type="entry name" value="DENN_Domain_GEFs"/>
</dbReference>
<evidence type="ECO:0000313" key="5">
    <source>
        <dbReference type="Proteomes" id="UP000284706"/>
    </source>
</evidence>
<feature type="region of interest" description="Disordered" evidence="2">
    <location>
        <begin position="417"/>
        <end position="460"/>
    </location>
</feature>
<feature type="region of interest" description="Disordered" evidence="2">
    <location>
        <begin position="1201"/>
        <end position="1274"/>
    </location>
</feature>
<dbReference type="PANTHER" id="PTHR12296">
    <property type="entry name" value="DENN DOMAIN-CONTAINING PROTEIN 4"/>
    <property type="match status" value="1"/>
</dbReference>
<dbReference type="PROSITE" id="PS50211">
    <property type="entry name" value="DENN"/>
    <property type="match status" value="1"/>
</dbReference>
<feature type="domain" description="UDENN" evidence="3">
    <location>
        <begin position="407"/>
        <end position="822"/>
    </location>
</feature>
<dbReference type="PANTHER" id="PTHR12296:SF31">
    <property type="entry name" value="DENN (AEX-3) DOMAIN PROTEIN (AFU_ORTHOLOGUE AFUA_6G11200)"/>
    <property type="match status" value="1"/>
</dbReference>
<dbReference type="Pfam" id="PF02141">
    <property type="entry name" value="DENN"/>
    <property type="match status" value="1"/>
</dbReference>
<proteinExistence type="predicted"/>
<organism evidence="4 5">
    <name type="scientific">Gymnopilus dilepis</name>
    <dbReference type="NCBI Taxonomy" id="231916"/>
    <lineage>
        <taxon>Eukaryota</taxon>
        <taxon>Fungi</taxon>
        <taxon>Dikarya</taxon>
        <taxon>Basidiomycota</taxon>
        <taxon>Agaricomycotina</taxon>
        <taxon>Agaricomycetes</taxon>
        <taxon>Agaricomycetidae</taxon>
        <taxon>Agaricales</taxon>
        <taxon>Agaricineae</taxon>
        <taxon>Hymenogastraceae</taxon>
        <taxon>Gymnopilus</taxon>
    </lineage>
</organism>
<dbReference type="AlphaFoldDB" id="A0A409VTV6"/>
<feature type="compositionally biased region" description="Low complexity" evidence="2">
    <location>
        <begin position="1"/>
        <end position="19"/>
    </location>
</feature>
<evidence type="ECO:0000256" key="1">
    <source>
        <dbReference type="SAM" id="Coils"/>
    </source>
</evidence>
<feature type="compositionally biased region" description="Polar residues" evidence="2">
    <location>
        <begin position="1152"/>
        <end position="1164"/>
    </location>
</feature>
<evidence type="ECO:0000256" key="2">
    <source>
        <dbReference type="SAM" id="MobiDB-lite"/>
    </source>
</evidence>
<feature type="coiled-coil region" evidence="1">
    <location>
        <begin position="820"/>
        <end position="938"/>
    </location>
</feature>
<feature type="compositionally biased region" description="Low complexity" evidence="2">
    <location>
        <begin position="960"/>
        <end position="970"/>
    </location>
</feature>
<evidence type="ECO:0000313" key="4">
    <source>
        <dbReference type="EMBL" id="PPQ69636.1"/>
    </source>
</evidence>
<feature type="compositionally biased region" description="Low complexity" evidence="2">
    <location>
        <begin position="82"/>
        <end position="94"/>
    </location>
</feature>
<dbReference type="STRING" id="231916.A0A409VTV6"/>
<evidence type="ECO:0000259" key="3">
    <source>
        <dbReference type="PROSITE" id="PS50211"/>
    </source>
</evidence>
<name>A0A409VTV6_9AGAR</name>
<feature type="region of interest" description="Disordered" evidence="2">
    <location>
        <begin position="1"/>
        <end position="94"/>
    </location>
</feature>
<feature type="compositionally biased region" description="Polar residues" evidence="2">
    <location>
        <begin position="1265"/>
        <end position="1274"/>
    </location>
</feature>
<feature type="compositionally biased region" description="Low complexity" evidence="2">
    <location>
        <begin position="1117"/>
        <end position="1132"/>
    </location>
</feature>
<feature type="region of interest" description="Disordered" evidence="2">
    <location>
        <begin position="218"/>
        <end position="239"/>
    </location>
</feature>
<dbReference type="GO" id="GO:0032483">
    <property type="term" value="P:regulation of Rab protein signal transduction"/>
    <property type="evidence" value="ECO:0007669"/>
    <property type="project" value="TreeGrafter"/>
</dbReference>
<keyword evidence="5" id="KW-1185">Reference proteome</keyword>
<comment type="caution">
    <text evidence="4">The sequence shown here is derived from an EMBL/GenBank/DDBJ whole genome shotgun (WGS) entry which is preliminary data.</text>
</comment>
<dbReference type="InterPro" id="IPR043153">
    <property type="entry name" value="DENN_C"/>
</dbReference>
<dbReference type="InterPro" id="IPR001194">
    <property type="entry name" value="cDENN_dom"/>
</dbReference>
<feature type="compositionally biased region" description="Polar residues" evidence="2">
    <location>
        <begin position="420"/>
        <end position="433"/>
    </location>
</feature>
<dbReference type="InterPro" id="IPR037516">
    <property type="entry name" value="Tripartite_DENN"/>
</dbReference>
<feature type="compositionally biased region" description="Basic and acidic residues" evidence="2">
    <location>
        <begin position="49"/>
        <end position="58"/>
    </location>
</feature>
<protein>
    <recommendedName>
        <fullName evidence="3">UDENN domain-containing protein</fullName>
    </recommendedName>
</protein>
<gene>
    <name evidence="4" type="ORF">CVT26_001512</name>
</gene>
<feature type="compositionally biased region" description="Basic and acidic residues" evidence="2">
    <location>
        <begin position="1243"/>
        <end position="1253"/>
    </location>
</feature>
<dbReference type="EMBL" id="NHYE01005567">
    <property type="protein sequence ID" value="PPQ69636.1"/>
    <property type="molecule type" value="Genomic_DNA"/>
</dbReference>
<feature type="region of interest" description="Disordered" evidence="2">
    <location>
        <begin position="950"/>
        <end position="1049"/>
    </location>
</feature>
<reference evidence="4 5" key="1">
    <citation type="journal article" date="2018" name="Evol. Lett.">
        <title>Horizontal gene cluster transfer increased hallucinogenic mushroom diversity.</title>
        <authorList>
            <person name="Reynolds H.T."/>
            <person name="Vijayakumar V."/>
            <person name="Gluck-Thaler E."/>
            <person name="Korotkin H.B."/>
            <person name="Matheny P.B."/>
            <person name="Slot J.C."/>
        </authorList>
    </citation>
    <scope>NUCLEOTIDE SEQUENCE [LARGE SCALE GENOMIC DNA]</scope>
    <source>
        <strain evidence="4 5">SRW20</strain>
    </source>
</reference>
<dbReference type="InParanoid" id="A0A409VTV6"/>
<dbReference type="Gene3D" id="3.40.50.11500">
    <property type="match status" value="1"/>
</dbReference>
<feature type="region of interest" description="Disordered" evidence="2">
    <location>
        <begin position="1067"/>
        <end position="1182"/>
    </location>
</feature>